<dbReference type="Proteomes" id="UP000663586">
    <property type="component" value="Chromosome"/>
</dbReference>
<dbReference type="PANTHER" id="PTHR42711">
    <property type="entry name" value="ABC TRANSPORTER ATP-BINDING PROTEIN"/>
    <property type="match status" value="1"/>
</dbReference>
<dbReference type="Pfam" id="PF00005">
    <property type="entry name" value="ABC_tran"/>
    <property type="match status" value="1"/>
</dbReference>
<gene>
    <name evidence="6" type="primary">ccmA6</name>
    <name evidence="6" type="ORF">AArcS_1382</name>
</gene>
<dbReference type="PROSITE" id="PS50893">
    <property type="entry name" value="ABC_TRANSPORTER_2"/>
    <property type="match status" value="1"/>
</dbReference>
<dbReference type="SMART" id="SM00382">
    <property type="entry name" value="AAA"/>
    <property type="match status" value="1"/>
</dbReference>
<dbReference type="GO" id="GO:0005524">
    <property type="term" value="F:ATP binding"/>
    <property type="evidence" value="ECO:0007669"/>
    <property type="project" value="UniProtKB-KW"/>
</dbReference>
<dbReference type="AlphaFoldDB" id="A0A897MPV7"/>
<dbReference type="RefSeq" id="WP_238479742.1">
    <property type="nucleotide sequence ID" value="NZ_CP064786.1"/>
</dbReference>
<evidence type="ECO:0000256" key="1">
    <source>
        <dbReference type="ARBA" id="ARBA00005417"/>
    </source>
</evidence>
<evidence type="ECO:0000256" key="4">
    <source>
        <dbReference type="ARBA" id="ARBA00022840"/>
    </source>
</evidence>
<name>A0A897MPV7_9EURY</name>
<keyword evidence="7" id="KW-1185">Reference proteome</keyword>
<protein>
    <submittedName>
        <fullName evidence="6">ABC-type multidrug transport system, ATPase component</fullName>
    </submittedName>
</protein>
<evidence type="ECO:0000256" key="2">
    <source>
        <dbReference type="ARBA" id="ARBA00022448"/>
    </source>
</evidence>
<accession>A0A897MPV7</accession>
<reference evidence="6" key="1">
    <citation type="submission" date="2020-11" db="EMBL/GenBank/DDBJ databases">
        <title>Carbohydrate-dependent, anaerobic sulfur respiration: A novel catabolism in halophilic archaea.</title>
        <authorList>
            <person name="Sorokin D.Y."/>
            <person name="Messina E."/>
            <person name="Smedile F."/>
            <person name="La Cono V."/>
            <person name="Hallsworth J.E."/>
            <person name="Yakimov M.M."/>
        </authorList>
    </citation>
    <scope>NUCLEOTIDE SEQUENCE</scope>
    <source>
        <strain evidence="6">AArc-S</strain>
    </source>
</reference>
<evidence type="ECO:0000313" key="6">
    <source>
        <dbReference type="EMBL" id="QSG02597.1"/>
    </source>
</evidence>
<keyword evidence="2" id="KW-0813">Transport</keyword>
<dbReference type="GO" id="GO:0016887">
    <property type="term" value="F:ATP hydrolysis activity"/>
    <property type="evidence" value="ECO:0007669"/>
    <property type="project" value="InterPro"/>
</dbReference>
<dbReference type="InterPro" id="IPR003439">
    <property type="entry name" value="ABC_transporter-like_ATP-bd"/>
</dbReference>
<keyword evidence="4" id="KW-0067">ATP-binding</keyword>
<dbReference type="Pfam" id="PF13732">
    <property type="entry name" value="DrrA1-3_C"/>
    <property type="match status" value="1"/>
</dbReference>
<dbReference type="PANTHER" id="PTHR42711:SF5">
    <property type="entry name" value="ABC TRANSPORTER ATP-BINDING PROTEIN NATA"/>
    <property type="match status" value="1"/>
</dbReference>
<comment type="similarity">
    <text evidence="1">Belongs to the ABC transporter superfamily.</text>
</comment>
<evidence type="ECO:0000313" key="7">
    <source>
        <dbReference type="Proteomes" id="UP000663586"/>
    </source>
</evidence>
<sequence>MIEVENLRKEYSGFVAVEDSTFEVDSGEVFGIVGPNGAGKTTTLKMLAGLIEPTAGTATVAGVQAGETEMRQNLGFLPEESPLYEDMTAISYLNFFADLYDVPKDVATERITETLDRLDLEHRNRSIGDMSKGMKRKVAIARALVNDPDVLIFDEPASGLDPLTTNYIIEFTRELSEEGRTVVFSAHNLFHVESICDRLVVMNRGEIIARGTIEGIRERHGTSSYTVYTDVEVPDSAQKNGRFVREAEDMEAVEDIRERAIAAGGSVVDIQTETPSLEDIFLDIAGEAEA</sequence>
<dbReference type="Gene3D" id="3.40.50.300">
    <property type="entry name" value="P-loop containing nucleotide triphosphate hydrolases"/>
    <property type="match status" value="1"/>
</dbReference>
<dbReference type="InterPro" id="IPR050763">
    <property type="entry name" value="ABC_transporter_ATP-binding"/>
</dbReference>
<dbReference type="PROSITE" id="PS00211">
    <property type="entry name" value="ABC_TRANSPORTER_1"/>
    <property type="match status" value="1"/>
</dbReference>
<dbReference type="InterPro" id="IPR027417">
    <property type="entry name" value="P-loop_NTPase"/>
</dbReference>
<organism evidence="6 7">
    <name type="scientific">Natranaeroarchaeum sulfidigenes</name>
    <dbReference type="NCBI Taxonomy" id="2784880"/>
    <lineage>
        <taxon>Archaea</taxon>
        <taxon>Methanobacteriati</taxon>
        <taxon>Methanobacteriota</taxon>
        <taxon>Stenosarchaea group</taxon>
        <taxon>Halobacteria</taxon>
        <taxon>Halobacteriales</taxon>
        <taxon>Natronoarchaeaceae</taxon>
        <taxon>Natranaeroarchaeum</taxon>
    </lineage>
</organism>
<evidence type="ECO:0000256" key="3">
    <source>
        <dbReference type="ARBA" id="ARBA00022741"/>
    </source>
</evidence>
<proteinExistence type="inferred from homology"/>
<dbReference type="EMBL" id="CP064786">
    <property type="protein sequence ID" value="QSG02597.1"/>
    <property type="molecule type" value="Genomic_DNA"/>
</dbReference>
<keyword evidence="3" id="KW-0547">Nucleotide-binding</keyword>
<dbReference type="InterPro" id="IPR003593">
    <property type="entry name" value="AAA+_ATPase"/>
</dbReference>
<evidence type="ECO:0000259" key="5">
    <source>
        <dbReference type="PROSITE" id="PS50893"/>
    </source>
</evidence>
<feature type="domain" description="ABC transporter" evidence="5">
    <location>
        <begin position="2"/>
        <end position="229"/>
    </location>
</feature>
<dbReference type="InterPro" id="IPR017871">
    <property type="entry name" value="ABC_transporter-like_CS"/>
</dbReference>
<dbReference type="GeneID" id="70684765"/>
<dbReference type="KEGG" id="hara:AArcS_1382"/>
<dbReference type="SUPFAM" id="SSF52540">
    <property type="entry name" value="P-loop containing nucleoside triphosphate hydrolases"/>
    <property type="match status" value="1"/>
</dbReference>
<dbReference type="InterPro" id="IPR025302">
    <property type="entry name" value="DrrA1/2-like_C"/>
</dbReference>